<dbReference type="RefSeq" id="WP_095597110.1">
    <property type="nucleotide sequence ID" value="NZ_BMKN01000001.1"/>
</dbReference>
<reference evidence="1" key="1">
    <citation type="journal article" date="2014" name="Int. J. Syst. Evol. Microbiol.">
        <title>Complete genome sequence of Corynebacterium casei LMG S-19264T (=DSM 44701T), isolated from a smear-ripened cheese.</title>
        <authorList>
            <consortium name="US DOE Joint Genome Institute (JGI-PGF)"/>
            <person name="Walter F."/>
            <person name="Albersmeier A."/>
            <person name="Kalinowski J."/>
            <person name="Ruckert C."/>
        </authorList>
    </citation>
    <scope>NUCLEOTIDE SEQUENCE</scope>
    <source>
        <strain evidence="1">CGMCC 1.16012</strain>
    </source>
</reference>
<dbReference type="EMBL" id="BMKN01000001">
    <property type="protein sequence ID" value="GGE42193.1"/>
    <property type="molecule type" value="Genomic_DNA"/>
</dbReference>
<evidence type="ECO:0000313" key="1">
    <source>
        <dbReference type="EMBL" id="GGE42193.1"/>
    </source>
</evidence>
<evidence type="ECO:0000313" key="2">
    <source>
        <dbReference type="Proteomes" id="UP000606730"/>
    </source>
</evidence>
<comment type="caution">
    <text evidence="1">The sequence shown here is derived from an EMBL/GenBank/DDBJ whole genome shotgun (WGS) entry which is preliminary data.</text>
</comment>
<dbReference type="AlphaFoldDB" id="A0A917ABZ1"/>
<reference evidence="1" key="2">
    <citation type="submission" date="2020-09" db="EMBL/GenBank/DDBJ databases">
        <authorList>
            <person name="Sun Q."/>
            <person name="Zhou Y."/>
        </authorList>
    </citation>
    <scope>NUCLEOTIDE SEQUENCE</scope>
    <source>
        <strain evidence="1">CGMCC 1.16012</strain>
    </source>
</reference>
<sequence>MGRLLKILFFLLLLAFVGLIGFAYLGDLRPSQKVIEEPVKLDVD</sequence>
<proteinExistence type="predicted"/>
<name>A0A917ABZ1_9RHOB</name>
<gene>
    <name evidence="1" type="ORF">GCM10011517_07260</name>
</gene>
<keyword evidence="2" id="KW-1185">Reference proteome</keyword>
<protein>
    <submittedName>
        <fullName evidence="1">Uncharacterized protein</fullName>
    </submittedName>
</protein>
<dbReference type="Proteomes" id="UP000606730">
    <property type="component" value="Unassembled WGS sequence"/>
</dbReference>
<accession>A0A917ABZ1</accession>
<organism evidence="1 2">
    <name type="scientific">Actibacterium pelagium</name>
    <dbReference type="NCBI Taxonomy" id="2029103"/>
    <lineage>
        <taxon>Bacteria</taxon>
        <taxon>Pseudomonadati</taxon>
        <taxon>Pseudomonadota</taxon>
        <taxon>Alphaproteobacteria</taxon>
        <taxon>Rhodobacterales</taxon>
        <taxon>Roseobacteraceae</taxon>
        <taxon>Actibacterium</taxon>
    </lineage>
</organism>